<keyword evidence="2 8" id="KW-0808">Transferase</keyword>
<evidence type="ECO:0000259" key="7">
    <source>
        <dbReference type="Pfam" id="PF00365"/>
    </source>
</evidence>
<protein>
    <submittedName>
        <fullName evidence="8">Diphosphate--fructose-6-phosphate 1-phosphotransferase</fullName>
        <ecNumber evidence="8">2.7.1.90</ecNumber>
    </submittedName>
</protein>
<dbReference type="InterPro" id="IPR050929">
    <property type="entry name" value="PFKA"/>
</dbReference>
<dbReference type="Gene3D" id="3.40.50.460">
    <property type="entry name" value="Phosphofructokinase domain"/>
    <property type="match status" value="1"/>
</dbReference>
<evidence type="ECO:0000313" key="8">
    <source>
        <dbReference type="EMBL" id="UOQ45511.1"/>
    </source>
</evidence>
<feature type="domain" description="Phosphofructokinase" evidence="7">
    <location>
        <begin position="3"/>
        <end position="305"/>
    </location>
</feature>
<gene>
    <name evidence="8" type="ORF">MUN89_06080</name>
</gene>
<dbReference type="Gene3D" id="3.40.50.450">
    <property type="match status" value="1"/>
</dbReference>
<evidence type="ECO:0000313" key="9">
    <source>
        <dbReference type="Proteomes" id="UP000831787"/>
    </source>
</evidence>
<reference evidence="8 9" key="1">
    <citation type="submission" date="2022-04" db="EMBL/GenBank/DDBJ databases">
        <title>Halobacillus sp. isolated from saltern.</title>
        <authorList>
            <person name="Won M."/>
            <person name="Lee C.-M."/>
            <person name="Woen H.-Y."/>
            <person name="Kwon S.-W."/>
        </authorList>
    </citation>
    <scope>NUCLEOTIDE SEQUENCE [LARGE SCALE GENOMIC DNA]</scope>
    <source>
        <strain evidence="8 9">SSBR10-3</strain>
    </source>
</reference>
<dbReference type="SUPFAM" id="SSF53784">
    <property type="entry name" value="Phosphofructokinase"/>
    <property type="match status" value="1"/>
</dbReference>
<dbReference type="NCBIfam" id="NF010675">
    <property type="entry name" value="PRK14072.1"/>
    <property type="match status" value="1"/>
</dbReference>
<dbReference type="GO" id="GO:0047334">
    <property type="term" value="F:diphosphate-fructose-6-phosphate 1-phosphotransferase activity"/>
    <property type="evidence" value="ECO:0007669"/>
    <property type="project" value="UniProtKB-EC"/>
</dbReference>
<dbReference type="RefSeq" id="WP_244712283.1">
    <property type="nucleotide sequence ID" value="NZ_CP095073.1"/>
</dbReference>
<dbReference type="PIRSF" id="PIRSF036483">
    <property type="entry name" value="PFK_XF0274"/>
    <property type="match status" value="1"/>
</dbReference>
<evidence type="ECO:0000256" key="2">
    <source>
        <dbReference type="ARBA" id="ARBA00022679"/>
    </source>
</evidence>
<dbReference type="PANTHER" id="PTHR45770">
    <property type="entry name" value="ATP-DEPENDENT 6-PHOSPHOFRUCTOKINASE 1"/>
    <property type="match status" value="1"/>
</dbReference>
<keyword evidence="9" id="KW-1185">Reference proteome</keyword>
<dbReference type="InterPro" id="IPR000023">
    <property type="entry name" value="Phosphofructokinase_dom"/>
</dbReference>
<dbReference type="InterPro" id="IPR022953">
    <property type="entry name" value="ATP_PFK"/>
</dbReference>
<accession>A0ABY4EN63</accession>
<evidence type="ECO:0000256" key="1">
    <source>
        <dbReference type="ARBA" id="ARBA00001946"/>
    </source>
</evidence>
<dbReference type="PRINTS" id="PR00476">
    <property type="entry name" value="PHFRCTKINASE"/>
</dbReference>
<organism evidence="8 9">
    <name type="scientific">Halobacillus salinarum</name>
    <dbReference type="NCBI Taxonomy" id="2932257"/>
    <lineage>
        <taxon>Bacteria</taxon>
        <taxon>Bacillati</taxon>
        <taxon>Bacillota</taxon>
        <taxon>Bacilli</taxon>
        <taxon>Bacillales</taxon>
        <taxon>Bacillaceae</taxon>
        <taxon>Halobacillus</taxon>
    </lineage>
</organism>
<comment type="cofactor">
    <cofactor evidence="1">
        <name>Mg(2+)</name>
        <dbReference type="ChEBI" id="CHEBI:18420"/>
    </cofactor>
</comment>
<evidence type="ECO:0000256" key="6">
    <source>
        <dbReference type="ARBA" id="ARBA00038478"/>
    </source>
</evidence>
<dbReference type="Pfam" id="PF00365">
    <property type="entry name" value="PFK"/>
    <property type="match status" value="1"/>
</dbReference>
<dbReference type="EMBL" id="CP095073">
    <property type="protein sequence ID" value="UOQ45511.1"/>
    <property type="molecule type" value="Genomic_DNA"/>
</dbReference>
<keyword evidence="4" id="KW-0418">Kinase</keyword>
<proteinExistence type="inferred from homology"/>
<dbReference type="InterPro" id="IPR035966">
    <property type="entry name" value="PKF_sf"/>
</dbReference>
<sequence length="388" mass="43241">MRKVAVGQAGGPSAVINATLAGFIEQTRKNHKLVLVENGYQGLVEERFLPGTSDSLTWVVNHRHVPGACLKSGRYPLEKAAIAKAVANLKKHQIDTLVFIGGNGTMEALYHIQQEAERNGYPLQVIGLPKTVDNDIGATDHAPGFASAANYVARTTKDMSRDLYAMNNFEQIRVLETMGRNAGWLALAAGAYRTFNEEGPHFIAVPEEQLNKEALLQTVRKAIKSYGYALVVVSEGVQWQEGRQMELNRVDGRTVLGGISKEIRDFLSQECKGTARAELLGMNQRSSSAYVSKVDALEAYQAGVEGGRWVEEGRNGCMVSIRRKQADYYTIELRPVNLYEVIAEGERRLPPSFIKERESYFKWLRPLLGGDDPSYPPLKQRRVEYSEY</sequence>
<name>A0ABY4EN63_9BACI</name>
<evidence type="ECO:0000256" key="4">
    <source>
        <dbReference type="ARBA" id="ARBA00022777"/>
    </source>
</evidence>
<keyword evidence="3" id="KW-0479">Metal-binding</keyword>
<dbReference type="Proteomes" id="UP000831787">
    <property type="component" value="Chromosome"/>
</dbReference>
<keyword evidence="5" id="KW-0460">Magnesium</keyword>
<evidence type="ECO:0000256" key="3">
    <source>
        <dbReference type="ARBA" id="ARBA00022723"/>
    </source>
</evidence>
<comment type="similarity">
    <text evidence="6">Belongs to the phosphofructokinase type A (PFKA) family.</text>
</comment>
<dbReference type="EC" id="2.7.1.90" evidence="8"/>
<evidence type="ECO:0000256" key="5">
    <source>
        <dbReference type="ARBA" id="ARBA00022842"/>
    </source>
</evidence>